<dbReference type="SMART" id="SM00849">
    <property type="entry name" value="Lactamase_B"/>
    <property type="match status" value="1"/>
</dbReference>
<keyword evidence="5" id="KW-1185">Reference proteome</keyword>
<reference evidence="2" key="2">
    <citation type="submission" date="2015-05" db="EMBL/GenBank/DDBJ databases">
        <authorList>
            <person name="Wang D.B."/>
            <person name="Wang M."/>
        </authorList>
    </citation>
    <scope>NUCLEOTIDE SEQUENCE [LARGE SCALE GENOMIC DNA]</scope>
    <source>
        <strain evidence="2">T1-815</strain>
    </source>
</reference>
<evidence type="ECO:0000313" key="6">
    <source>
        <dbReference type="Proteomes" id="UP000095673"/>
    </source>
</evidence>
<dbReference type="InterPro" id="IPR036866">
    <property type="entry name" value="RibonucZ/Hydroxyglut_hydro"/>
</dbReference>
<dbReference type="Proteomes" id="UP000095673">
    <property type="component" value="Unassembled WGS sequence"/>
</dbReference>
<dbReference type="SUPFAM" id="SSF56281">
    <property type="entry name" value="Metallo-hydrolase/oxidoreductase"/>
    <property type="match status" value="1"/>
</dbReference>
<proteinExistence type="predicted"/>
<name>A0A0M6WH05_9FIRM</name>
<dbReference type="InterPro" id="IPR001279">
    <property type="entry name" value="Metallo-B-lactamas"/>
</dbReference>
<gene>
    <name evidence="3" type="ORF">ERS852580_03321</name>
    <name evidence="4" type="ORF">LD38_00400</name>
    <name evidence="2" type="ORF">T1815_11951</name>
</gene>
<evidence type="ECO:0000313" key="3">
    <source>
        <dbReference type="EMBL" id="CUN28839.1"/>
    </source>
</evidence>
<sequence length="267" mass="29320">MLELCSIASGSSGNCICVGTDDCHVLIDAGISGKKIENGLNEFDMTATDMQGILVTHEHIDHIAGLGVMARRYHIPIYATKATIGAIKCTKSVGNIDDELFHPIEAGVDFTIGDIEFEPLHISHDAADPVAYRFKNENHAMAVVTDLGTYDDALVSKLQNLDGLLLEANHDINMLQTGAYPYPLKRRIMGDSGHLSNERSGQLLCELLHDKFGSVILGHLSKENNYEKLAYEAVRLEVTMGDNPYKASDFPMYVAKRDRASDRIAVE</sequence>
<evidence type="ECO:0000313" key="2">
    <source>
        <dbReference type="EMBL" id="CRL35881.1"/>
    </source>
</evidence>
<dbReference type="InterPro" id="IPR052533">
    <property type="entry name" value="WalJ/YycJ-like"/>
</dbReference>
<evidence type="ECO:0000313" key="4">
    <source>
        <dbReference type="EMBL" id="PWE85112.1"/>
    </source>
</evidence>
<reference evidence="4 7" key="1">
    <citation type="submission" date="2014-09" db="EMBL/GenBank/DDBJ databases">
        <title>Butyrate-producing bacteria isolated from human gut.</title>
        <authorList>
            <person name="Zhang Q."/>
            <person name="Zhao L."/>
        </authorList>
    </citation>
    <scope>NUCLEOTIDE SEQUENCE [LARGE SCALE GENOMIC DNA]</scope>
    <source>
        <strain evidence="4 7">R22</strain>
    </source>
</reference>
<dbReference type="Gene3D" id="3.60.15.10">
    <property type="entry name" value="Ribonuclease Z/Hydroxyacylglutathione hydrolase-like"/>
    <property type="match status" value="1"/>
</dbReference>
<dbReference type="EMBL" id="CVRQ01000015">
    <property type="protein sequence ID" value="CRL35881.1"/>
    <property type="molecule type" value="Genomic_DNA"/>
</dbReference>
<evidence type="ECO:0000313" key="5">
    <source>
        <dbReference type="Proteomes" id="UP000049472"/>
    </source>
</evidence>
<dbReference type="GO" id="GO:0016787">
    <property type="term" value="F:hydrolase activity"/>
    <property type="evidence" value="ECO:0007669"/>
    <property type="project" value="UniProtKB-KW"/>
</dbReference>
<protein>
    <submittedName>
        <fullName evidence="3">Putative hydrolase</fullName>
    </submittedName>
    <submittedName>
        <fullName evidence="2">Ribonuclease Z</fullName>
    </submittedName>
</protein>
<dbReference type="PANTHER" id="PTHR47619:SF1">
    <property type="entry name" value="EXODEOXYRIBONUCLEASE WALJ"/>
    <property type="match status" value="1"/>
</dbReference>
<dbReference type="OrthoDB" id="9781189at2"/>
<dbReference type="Proteomes" id="UP000049472">
    <property type="component" value="Unassembled WGS sequence"/>
</dbReference>
<dbReference type="AlphaFoldDB" id="A0A0M6WH05"/>
<dbReference type="RefSeq" id="WP_055061513.1">
    <property type="nucleotide sequence ID" value="NZ_CVRQ01000015.1"/>
</dbReference>
<accession>A0A0M6WH05</accession>
<organism evidence="2 5">
    <name type="scientific">Agathobacter rectalis</name>
    <dbReference type="NCBI Taxonomy" id="39491"/>
    <lineage>
        <taxon>Bacteria</taxon>
        <taxon>Bacillati</taxon>
        <taxon>Bacillota</taxon>
        <taxon>Clostridia</taxon>
        <taxon>Lachnospirales</taxon>
        <taxon>Lachnospiraceae</taxon>
        <taxon>Agathobacter</taxon>
    </lineage>
</organism>
<evidence type="ECO:0000259" key="1">
    <source>
        <dbReference type="SMART" id="SM00849"/>
    </source>
</evidence>
<evidence type="ECO:0000313" key="7">
    <source>
        <dbReference type="Proteomes" id="UP000245905"/>
    </source>
</evidence>
<dbReference type="Proteomes" id="UP000245905">
    <property type="component" value="Unassembled WGS sequence"/>
</dbReference>
<dbReference type="PANTHER" id="PTHR47619">
    <property type="entry name" value="METALLO-HYDROLASE YYCJ-RELATED"/>
    <property type="match status" value="1"/>
</dbReference>
<reference evidence="5" key="3">
    <citation type="submission" date="2015-05" db="EMBL/GenBank/DDBJ databases">
        <authorList>
            <consortium name="Pathogen Informatics"/>
        </authorList>
    </citation>
    <scope>NUCLEOTIDE SEQUENCE [LARGE SCALE GENOMIC DNA]</scope>
    <source>
        <strain evidence="3 6">2789STDY5834968</strain>
        <strain evidence="5">T1-815</strain>
    </source>
</reference>
<feature type="domain" description="Metallo-beta-lactamase" evidence="1">
    <location>
        <begin position="12"/>
        <end position="170"/>
    </location>
</feature>
<dbReference type="EMBL" id="CYXM01000024">
    <property type="protein sequence ID" value="CUN28839.1"/>
    <property type="molecule type" value="Genomic_DNA"/>
</dbReference>
<dbReference type="Pfam" id="PF12706">
    <property type="entry name" value="Lactamase_B_2"/>
    <property type="match status" value="1"/>
</dbReference>
<keyword evidence="3" id="KW-0378">Hydrolase</keyword>
<dbReference type="EMBL" id="JRFS01000001">
    <property type="protein sequence ID" value="PWE85112.1"/>
    <property type="molecule type" value="Genomic_DNA"/>
</dbReference>